<sequence>MKRVLFSLFCSTAVFWARSFSLYRLRVRDNTEEKNGPVKTEWWFVLSFYESIEENISCDSKILNIKMKGSIDKELLKRGIDDAIFMTAAADTRQLALAAALERARNDLLLEEKKVIIEAVENEENESYRRSRIRTLGFIGPQEFSPDETAAFDKIPKTIRYAEFLIKKKH</sequence>
<evidence type="ECO:0000313" key="2">
    <source>
        <dbReference type="EMBL" id="ODQ47869.1"/>
    </source>
</evidence>
<gene>
    <name evidence="2" type="ORF">PICMEDRAFT_178399</name>
</gene>
<name>A0A1E3NP53_9ASCO</name>
<evidence type="ECO:0000256" key="1">
    <source>
        <dbReference type="SAM" id="SignalP"/>
    </source>
</evidence>
<dbReference type="EMBL" id="KV454002">
    <property type="protein sequence ID" value="ODQ47869.1"/>
    <property type="molecule type" value="Genomic_DNA"/>
</dbReference>
<dbReference type="Proteomes" id="UP000094455">
    <property type="component" value="Unassembled WGS sequence"/>
</dbReference>
<dbReference type="AlphaFoldDB" id="A0A1E3NP53"/>
<feature type="signal peptide" evidence="1">
    <location>
        <begin position="1"/>
        <end position="19"/>
    </location>
</feature>
<feature type="chain" id="PRO_5009133458" description="SIMPL domain-containing protein" evidence="1">
    <location>
        <begin position="20"/>
        <end position="170"/>
    </location>
</feature>
<keyword evidence="1" id="KW-0732">Signal</keyword>
<dbReference type="GeneID" id="30178457"/>
<proteinExistence type="predicted"/>
<accession>A0A1E3NP53</accession>
<evidence type="ECO:0008006" key="4">
    <source>
        <dbReference type="Google" id="ProtNLM"/>
    </source>
</evidence>
<reference evidence="2 3" key="1">
    <citation type="journal article" date="2016" name="Proc. Natl. Acad. Sci. U.S.A.">
        <title>Comparative genomics of biotechnologically important yeasts.</title>
        <authorList>
            <person name="Riley R."/>
            <person name="Haridas S."/>
            <person name="Wolfe K.H."/>
            <person name="Lopes M.R."/>
            <person name="Hittinger C.T."/>
            <person name="Goeker M."/>
            <person name="Salamov A.A."/>
            <person name="Wisecaver J.H."/>
            <person name="Long T.M."/>
            <person name="Calvey C.H."/>
            <person name="Aerts A.L."/>
            <person name="Barry K.W."/>
            <person name="Choi C."/>
            <person name="Clum A."/>
            <person name="Coughlan A.Y."/>
            <person name="Deshpande S."/>
            <person name="Douglass A.P."/>
            <person name="Hanson S.J."/>
            <person name="Klenk H.-P."/>
            <person name="LaButti K.M."/>
            <person name="Lapidus A."/>
            <person name="Lindquist E.A."/>
            <person name="Lipzen A.M."/>
            <person name="Meier-Kolthoff J.P."/>
            <person name="Ohm R.A."/>
            <person name="Otillar R.P."/>
            <person name="Pangilinan J.L."/>
            <person name="Peng Y."/>
            <person name="Rokas A."/>
            <person name="Rosa C.A."/>
            <person name="Scheuner C."/>
            <person name="Sibirny A.A."/>
            <person name="Slot J.C."/>
            <person name="Stielow J.B."/>
            <person name="Sun H."/>
            <person name="Kurtzman C.P."/>
            <person name="Blackwell M."/>
            <person name="Grigoriev I.V."/>
            <person name="Jeffries T.W."/>
        </authorList>
    </citation>
    <scope>NUCLEOTIDE SEQUENCE [LARGE SCALE GENOMIC DNA]</scope>
    <source>
        <strain evidence="2 3">NRRL Y-2026</strain>
    </source>
</reference>
<evidence type="ECO:0000313" key="3">
    <source>
        <dbReference type="Proteomes" id="UP000094455"/>
    </source>
</evidence>
<dbReference type="RefSeq" id="XP_019018982.1">
    <property type="nucleotide sequence ID" value="XM_019161770.1"/>
</dbReference>
<keyword evidence="3" id="KW-1185">Reference proteome</keyword>
<protein>
    <recommendedName>
        <fullName evidence="4">SIMPL domain-containing protein</fullName>
    </recommendedName>
</protein>
<organism evidence="2 3">
    <name type="scientific">Pichia membranifaciens NRRL Y-2026</name>
    <dbReference type="NCBI Taxonomy" id="763406"/>
    <lineage>
        <taxon>Eukaryota</taxon>
        <taxon>Fungi</taxon>
        <taxon>Dikarya</taxon>
        <taxon>Ascomycota</taxon>
        <taxon>Saccharomycotina</taxon>
        <taxon>Pichiomycetes</taxon>
        <taxon>Pichiales</taxon>
        <taxon>Pichiaceae</taxon>
        <taxon>Pichia</taxon>
    </lineage>
</organism>